<sequence length="78" mass="8795">MDGRTCNELGRKESISCESINTISTLRDSFTGLRRITDPPHDFSPDILEPPVLERAKSLNCMKNIGITKYRVEEDVLA</sequence>
<accession>S4NUY3</accession>
<reference evidence="1" key="1">
    <citation type="journal article" date="2013" name="BMC Genomics">
        <title>Unscrambling butterfly oogenesis.</title>
        <authorList>
            <person name="Carter J.M."/>
            <person name="Baker S.C."/>
            <person name="Pink R."/>
            <person name="Carter D.R."/>
            <person name="Collins A."/>
            <person name="Tomlin J."/>
            <person name="Gibbs M."/>
            <person name="Breuker C.J."/>
        </authorList>
    </citation>
    <scope>NUCLEOTIDE SEQUENCE</scope>
    <source>
        <tissue evidence="1">Ovary</tissue>
    </source>
</reference>
<name>S4NUY3_9NEOP</name>
<proteinExistence type="predicted"/>
<evidence type="ECO:0000313" key="1">
    <source>
        <dbReference type="EMBL" id="JAA79393.1"/>
    </source>
</evidence>
<protein>
    <submittedName>
        <fullName evidence="1">Uncharacterized protein</fullName>
    </submittedName>
</protein>
<dbReference type="AlphaFoldDB" id="S4NUY3"/>
<dbReference type="EMBL" id="GAIX01013167">
    <property type="protein sequence ID" value="JAA79393.1"/>
    <property type="molecule type" value="Transcribed_RNA"/>
</dbReference>
<organism evidence="1">
    <name type="scientific">Pararge aegeria</name>
    <name type="common">speckled wood butterfly</name>
    <dbReference type="NCBI Taxonomy" id="116150"/>
    <lineage>
        <taxon>Eukaryota</taxon>
        <taxon>Metazoa</taxon>
        <taxon>Ecdysozoa</taxon>
        <taxon>Arthropoda</taxon>
        <taxon>Hexapoda</taxon>
        <taxon>Insecta</taxon>
        <taxon>Pterygota</taxon>
        <taxon>Neoptera</taxon>
        <taxon>Endopterygota</taxon>
        <taxon>Lepidoptera</taxon>
        <taxon>Glossata</taxon>
        <taxon>Ditrysia</taxon>
        <taxon>Papilionoidea</taxon>
        <taxon>Nymphalidae</taxon>
        <taxon>Satyrinae</taxon>
        <taxon>Satyrini</taxon>
        <taxon>Parargina</taxon>
        <taxon>Pararge</taxon>
    </lineage>
</organism>
<feature type="non-terminal residue" evidence="1">
    <location>
        <position position="78"/>
    </location>
</feature>
<reference evidence="1" key="2">
    <citation type="submission" date="2013-05" db="EMBL/GenBank/DDBJ databases">
        <authorList>
            <person name="Carter J.-M."/>
            <person name="Baker S.C."/>
            <person name="Pink R."/>
            <person name="Carter D.R.F."/>
            <person name="Collins A."/>
            <person name="Tomlin J."/>
            <person name="Gibbs M."/>
            <person name="Breuker C.J."/>
        </authorList>
    </citation>
    <scope>NUCLEOTIDE SEQUENCE</scope>
    <source>
        <tissue evidence="1">Ovary</tissue>
    </source>
</reference>